<dbReference type="GO" id="GO:0009864">
    <property type="term" value="P:induced systemic resistance, jasmonic acid mediated signaling pathway"/>
    <property type="evidence" value="ECO:0000318"/>
    <property type="project" value="GO_Central"/>
</dbReference>
<dbReference type="FunFam" id="3.30.710.10:FF:000132">
    <property type="entry name" value="BTB/POZ domain and ankyrin repeat-containing protein NH5.2"/>
    <property type="match status" value="1"/>
</dbReference>
<comment type="similarity">
    <text evidence="2">Belongs to the plant 'ANKYRIN-BTB/POZ' family. 'NOOT-BOP-COCH-like' (NBCL) subfamily.</text>
</comment>
<feature type="region of interest" description="Disordered" evidence="5">
    <location>
        <begin position="417"/>
        <end position="444"/>
    </location>
</feature>
<dbReference type="Pfam" id="PF00651">
    <property type="entry name" value="BTB"/>
    <property type="match status" value="1"/>
</dbReference>
<comment type="pathway">
    <text evidence="1">Protein modification; protein ubiquitination.</text>
</comment>
<dbReference type="SMART" id="SM00225">
    <property type="entry name" value="BTB"/>
    <property type="match status" value="1"/>
</dbReference>
<dbReference type="PANTHER" id="PTHR46668:SF1">
    <property type="entry name" value="REGULATORY PROTEIN NPR5"/>
    <property type="match status" value="1"/>
</dbReference>
<name>W1PAU5_AMBTC</name>
<evidence type="ECO:0000259" key="7">
    <source>
        <dbReference type="PROSITE" id="PS52046"/>
    </source>
</evidence>
<dbReference type="Pfam" id="PF12796">
    <property type="entry name" value="Ank_2"/>
    <property type="match status" value="1"/>
</dbReference>
<evidence type="ECO:0000256" key="1">
    <source>
        <dbReference type="ARBA" id="ARBA00004906"/>
    </source>
</evidence>
<evidence type="ECO:0000256" key="2">
    <source>
        <dbReference type="ARBA" id="ARBA00044752"/>
    </source>
</evidence>
<dbReference type="AlphaFoldDB" id="W1PAU5"/>
<sequence>MSLEDSMKVLSLDYLNLLINGQAFSDVTFSVEGRHIHAHKCILAARSSFFRRFFCDQNQNQNTAQNPNQALSPITTSSPPHHSSVVQVTVVGYEVFLLLLQFLYSGQVSITPQKHEARPNCPERSCWHTHCSSAIDLALDTLAAAHFFGVDQLSLLTQAHLASIVDKASIEDVMRVLLACSHNKPLMHPLWSTCSRLVAQSGLPLDVLAKHLPPDLAQHILDMRLESNSANARAHVVEDHKVRRMQRALDSSDVELVKLMVMGEGLNLDDALALHYAVARCSREVVKALLELGAADVNHAAGPAGRTPLHIAAEMVSPDMVAVLLDHHADPNARSASGATPFDVLQSLASDFLFKGPNVSSPTAPAPHIEHNKLRLCLELLQSAALVISRGCDGAEGCSPTPPQDIDSRMLFLNIGGKDRDGGGGSDGSGYCGRSIGQGSTREF</sequence>
<evidence type="ECO:0000256" key="3">
    <source>
        <dbReference type="PROSITE-ProRule" id="PRU00023"/>
    </source>
</evidence>
<dbReference type="GO" id="GO:0099402">
    <property type="term" value="P:plant organ development"/>
    <property type="evidence" value="ECO:0007669"/>
    <property type="project" value="InterPro"/>
</dbReference>
<dbReference type="SUPFAM" id="SSF48403">
    <property type="entry name" value="Ankyrin repeat"/>
    <property type="match status" value="1"/>
</dbReference>
<dbReference type="PROSITE" id="PS50297">
    <property type="entry name" value="ANK_REP_REGION"/>
    <property type="match status" value="1"/>
</dbReference>
<organism evidence="8 9">
    <name type="scientific">Amborella trichopoda</name>
    <dbReference type="NCBI Taxonomy" id="13333"/>
    <lineage>
        <taxon>Eukaryota</taxon>
        <taxon>Viridiplantae</taxon>
        <taxon>Streptophyta</taxon>
        <taxon>Embryophyta</taxon>
        <taxon>Tracheophyta</taxon>
        <taxon>Spermatophyta</taxon>
        <taxon>Magnoliopsida</taxon>
        <taxon>Amborellales</taxon>
        <taxon>Amborellaceae</taxon>
        <taxon>Amborella</taxon>
    </lineage>
</organism>
<dbReference type="SUPFAM" id="SSF54695">
    <property type="entry name" value="POZ domain"/>
    <property type="match status" value="1"/>
</dbReference>
<dbReference type="Gene3D" id="1.25.40.20">
    <property type="entry name" value="Ankyrin repeat-containing domain"/>
    <property type="match status" value="1"/>
</dbReference>
<dbReference type="Gramene" id="ERN05068">
    <property type="protein sequence ID" value="ERN05068"/>
    <property type="gene ID" value="AMTR_s00053p00115370"/>
</dbReference>
<dbReference type="PROSITE" id="PS52046">
    <property type="entry name" value="ZF_C2HC_NPR"/>
    <property type="match status" value="1"/>
</dbReference>
<gene>
    <name evidence="8" type="ORF">AMTR_s00053p00115370</name>
</gene>
<dbReference type="InterPro" id="IPR002110">
    <property type="entry name" value="Ankyrin_rpt"/>
</dbReference>
<dbReference type="InterPro" id="IPR044284">
    <property type="entry name" value="NPR5/6"/>
</dbReference>
<dbReference type="PANTHER" id="PTHR46668">
    <property type="entry name" value="BTB/POZ DOMAIN AND ANKYRIN REPEAT-CONTAINING PROTEIN NH5.2"/>
    <property type="match status" value="1"/>
</dbReference>
<dbReference type="OrthoDB" id="45365at2759"/>
<dbReference type="InterPro" id="IPR011333">
    <property type="entry name" value="SKP1/BTB/POZ_sf"/>
</dbReference>
<dbReference type="Proteomes" id="UP000017836">
    <property type="component" value="Unassembled WGS sequence"/>
</dbReference>
<dbReference type="InterPro" id="IPR057250">
    <property type="entry name" value="Znf_C2HC_NPR-type"/>
</dbReference>
<dbReference type="InterPro" id="IPR036770">
    <property type="entry name" value="Ankyrin_rpt-contain_sf"/>
</dbReference>
<evidence type="ECO:0000256" key="5">
    <source>
        <dbReference type="SAM" id="MobiDB-lite"/>
    </source>
</evidence>
<dbReference type="KEGG" id="atr:18433236"/>
<dbReference type="GO" id="GO:0008270">
    <property type="term" value="F:zinc ion binding"/>
    <property type="evidence" value="ECO:0007669"/>
    <property type="project" value="UniProtKB-KW"/>
</dbReference>
<reference evidence="9" key="1">
    <citation type="journal article" date="2013" name="Science">
        <title>The Amborella genome and the evolution of flowering plants.</title>
        <authorList>
            <consortium name="Amborella Genome Project"/>
        </authorList>
    </citation>
    <scope>NUCLEOTIDE SEQUENCE [LARGE SCALE GENOMIC DNA]</scope>
</reference>
<keyword evidence="4" id="KW-0862">Zinc</keyword>
<evidence type="ECO:0000313" key="8">
    <source>
        <dbReference type="EMBL" id="ERN05068.1"/>
    </source>
</evidence>
<dbReference type="OMA" id="RMKDEHT"/>
<keyword evidence="3" id="KW-0040">ANK repeat</keyword>
<dbReference type="GO" id="GO:0006355">
    <property type="term" value="P:regulation of DNA-templated transcription"/>
    <property type="evidence" value="ECO:0000318"/>
    <property type="project" value="GO_Central"/>
</dbReference>
<dbReference type="PROSITE" id="PS50088">
    <property type="entry name" value="ANK_REPEAT"/>
    <property type="match status" value="1"/>
</dbReference>
<keyword evidence="4" id="KW-0479">Metal-binding</keyword>
<dbReference type="HOGENOM" id="CLU_028148_0_0_1"/>
<evidence type="ECO:0000259" key="6">
    <source>
        <dbReference type="PROSITE" id="PS50097"/>
    </source>
</evidence>
<dbReference type="STRING" id="13333.W1PAU5"/>
<protein>
    <recommendedName>
        <fullName evidence="10">BTB domain-containing protein</fullName>
    </recommendedName>
</protein>
<accession>W1PAU5</accession>
<feature type="domain" description="BTB" evidence="6">
    <location>
        <begin position="25"/>
        <end position="112"/>
    </location>
</feature>
<dbReference type="GO" id="GO:0005634">
    <property type="term" value="C:nucleus"/>
    <property type="evidence" value="ECO:0000318"/>
    <property type="project" value="GO_Central"/>
</dbReference>
<evidence type="ECO:0008006" key="10">
    <source>
        <dbReference type="Google" id="ProtNLM"/>
    </source>
</evidence>
<dbReference type="Gene3D" id="3.30.710.10">
    <property type="entry name" value="Potassium Channel Kv1.1, Chain A"/>
    <property type="match status" value="1"/>
</dbReference>
<dbReference type="EMBL" id="KI394012">
    <property type="protein sequence ID" value="ERN05068.1"/>
    <property type="molecule type" value="Genomic_DNA"/>
</dbReference>
<dbReference type="PROSITE" id="PS50097">
    <property type="entry name" value="BTB"/>
    <property type="match status" value="1"/>
</dbReference>
<comment type="caution">
    <text evidence="4">Lacks conserved residue(s) required for the propagation of feature annotation.</text>
</comment>
<evidence type="ECO:0000256" key="4">
    <source>
        <dbReference type="PROSITE-ProRule" id="PRU01391"/>
    </source>
</evidence>
<keyword evidence="9" id="KW-1185">Reference proteome</keyword>
<dbReference type="GO" id="GO:0000976">
    <property type="term" value="F:transcription cis-regulatory region binding"/>
    <property type="evidence" value="ECO:0000318"/>
    <property type="project" value="GO_Central"/>
</dbReference>
<dbReference type="SMART" id="SM00248">
    <property type="entry name" value="ANK"/>
    <property type="match status" value="2"/>
</dbReference>
<evidence type="ECO:0000313" key="9">
    <source>
        <dbReference type="Proteomes" id="UP000017836"/>
    </source>
</evidence>
<keyword evidence="4" id="KW-0863">Zinc-finger</keyword>
<dbReference type="InterPro" id="IPR000210">
    <property type="entry name" value="BTB/POZ_dom"/>
</dbReference>
<proteinExistence type="inferred from homology"/>
<feature type="repeat" description="ANK" evidence="3">
    <location>
        <begin position="304"/>
        <end position="336"/>
    </location>
</feature>
<feature type="domain" description="C2HC NPR-type" evidence="7">
    <location>
        <begin position="118"/>
        <end position="132"/>
    </location>
</feature>
<dbReference type="eggNOG" id="KOG0504">
    <property type="taxonomic scope" value="Eukaryota"/>
</dbReference>